<protein>
    <recommendedName>
        <fullName evidence="5">Ubiquinone biosynthesis O-methyltransferase</fullName>
    </recommendedName>
    <alternativeName>
        <fullName evidence="5">2-polyprenyl-6-hydroxyphenol methylase</fullName>
        <ecNumber evidence="5">2.1.1.222</ecNumber>
    </alternativeName>
    <alternativeName>
        <fullName evidence="5">3-demethylubiquinone 3-O-methyltransferase</fullName>
        <ecNumber evidence="5">2.1.1.64</ecNumber>
    </alternativeName>
</protein>
<gene>
    <name evidence="5" type="primary">ubiG</name>
    <name evidence="6" type="ORF">BCUE_0695</name>
</gene>
<keyword evidence="6" id="KW-0830">Ubiquinone</keyword>
<dbReference type="Gene3D" id="3.40.50.150">
    <property type="entry name" value="Vaccinia Virus protein VP39"/>
    <property type="match status" value="1"/>
</dbReference>
<comment type="catalytic activity">
    <reaction evidence="5">
        <text>a 3-(all-trans-polyprenyl)benzene-1,2-diol + S-adenosyl-L-methionine = a 2-methoxy-6-(all-trans-polyprenyl)phenol + S-adenosyl-L-homocysteine + H(+)</text>
        <dbReference type="Rhea" id="RHEA:31411"/>
        <dbReference type="Rhea" id="RHEA-COMP:9550"/>
        <dbReference type="Rhea" id="RHEA-COMP:9551"/>
        <dbReference type="ChEBI" id="CHEBI:15378"/>
        <dbReference type="ChEBI" id="CHEBI:57856"/>
        <dbReference type="ChEBI" id="CHEBI:59789"/>
        <dbReference type="ChEBI" id="CHEBI:62729"/>
        <dbReference type="ChEBI" id="CHEBI:62731"/>
        <dbReference type="EC" id="2.1.1.222"/>
    </reaction>
</comment>
<evidence type="ECO:0000313" key="7">
    <source>
        <dbReference type="Proteomes" id="UP000011563"/>
    </source>
</evidence>
<sequence length="241" mass="27483">MWRFNNLKETNVYHSEIDKFNRMAEEWWDKSGNMKTLHEINILRLDWILRLLTDIKNKSILDIGCGGGILSESLAALGAEVTGIDLADNLIKIANSHSSKNFIDVNYRNISAEELSRTEKNSYDVIVCMEMLEHVPEPASIIKSCSSLVKDGGSVFFSTINRNLKSFIFSIIGAEYILKLLPVGTHKYELFIKPSELVNQARMFNLELMDLVGLSYNPINGKFYLSDNVNVNYFISFRKNI</sequence>
<dbReference type="GO" id="GO:0102208">
    <property type="term" value="F:2-polyprenyl-6-hydroxyphenol methylase activity"/>
    <property type="evidence" value="ECO:0007669"/>
    <property type="project" value="UniProtKB-EC"/>
</dbReference>
<dbReference type="GO" id="GO:0010420">
    <property type="term" value="F:polyprenyldihydroxybenzoate methyltransferase activity"/>
    <property type="evidence" value="ECO:0007669"/>
    <property type="project" value="InterPro"/>
</dbReference>
<dbReference type="PANTHER" id="PTHR43464:SF19">
    <property type="entry name" value="UBIQUINONE BIOSYNTHESIS O-METHYLTRANSFERASE, MITOCHONDRIAL"/>
    <property type="match status" value="1"/>
</dbReference>
<dbReference type="InterPro" id="IPR029063">
    <property type="entry name" value="SAM-dependent_MTases_sf"/>
</dbReference>
<dbReference type="Proteomes" id="UP000011563">
    <property type="component" value="Chromosome"/>
</dbReference>
<evidence type="ECO:0000313" key="6">
    <source>
        <dbReference type="EMBL" id="AGF49861.1"/>
    </source>
</evidence>
<dbReference type="EC" id="2.1.1.64" evidence="5"/>
<keyword evidence="4 5" id="KW-0949">S-adenosyl-L-methionine</keyword>
<keyword evidence="2 5" id="KW-0808">Transferase</keyword>
<dbReference type="UniPathway" id="UPA00232"/>
<comment type="pathway">
    <text evidence="5">Cofactor biosynthesis; ubiquinone biosynthesis.</text>
</comment>
<accession>M1M0Q8</accession>
<evidence type="ECO:0000256" key="5">
    <source>
        <dbReference type="HAMAP-Rule" id="MF_00472"/>
    </source>
</evidence>
<dbReference type="EMBL" id="CP003807">
    <property type="protein sequence ID" value="AGF49861.1"/>
    <property type="molecule type" value="Genomic_DNA"/>
</dbReference>
<dbReference type="PANTHER" id="PTHR43464">
    <property type="entry name" value="METHYLTRANSFERASE"/>
    <property type="match status" value="1"/>
</dbReference>
<evidence type="ECO:0000256" key="4">
    <source>
        <dbReference type="ARBA" id="ARBA00022691"/>
    </source>
</evidence>
<dbReference type="NCBIfam" id="TIGR01983">
    <property type="entry name" value="UbiG"/>
    <property type="match status" value="1"/>
</dbReference>
<feature type="binding site" evidence="5">
    <location>
        <position position="64"/>
    </location>
    <ligand>
        <name>S-adenosyl-L-methionine</name>
        <dbReference type="ChEBI" id="CHEBI:59789"/>
    </ligand>
</feature>
<dbReference type="GO" id="GO:0061542">
    <property type="term" value="F:3-demethylubiquinol 3-O-methyltransferase activity"/>
    <property type="evidence" value="ECO:0007669"/>
    <property type="project" value="UniProtKB-UniRule"/>
</dbReference>
<keyword evidence="3 5" id="KW-0831">Ubiquinone biosynthesis</keyword>
<dbReference type="EC" id="2.1.1.222" evidence="5"/>
<proteinExistence type="inferred from homology"/>
<dbReference type="HOGENOM" id="CLU_042432_5_0_4"/>
<feature type="binding site" evidence="5">
    <location>
        <position position="85"/>
    </location>
    <ligand>
        <name>S-adenosyl-L-methionine</name>
        <dbReference type="ChEBI" id="CHEBI:59789"/>
    </ligand>
</feature>
<name>M1M0Q8_9PROT</name>
<dbReference type="PATRIC" id="fig|1208922.3.peg.415"/>
<dbReference type="AlphaFoldDB" id="M1M0Q8"/>
<evidence type="ECO:0000256" key="2">
    <source>
        <dbReference type="ARBA" id="ARBA00022679"/>
    </source>
</evidence>
<dbReference type="SUPFAM" id="SSF53335">
    <property type="entry name" value="S-adenosyl-L-methionine-dependent methyltransferases"/>
    <property type="match status" value="1"/>
</dbReference>
<comment type="function">
    <text evidence="5">O-methyltransferase that catalyzes the 2 O-methylation steps in the ubiquinone biosynthetic pathway.</text>
</comment>
<keyword evidence="7" id="KW-1185">Reference proteome</keyword>
<evidence type="ECO:0000256" key="3">
    <source>
        <dbReference type="ARBA" id="ARBA00022688"/>
    </source>
</evidence>
<reference evidence="6 7" key="1">
    <citation type="journal article" date="2013" name="Genome Biol. Evol.">
        <title>Genome evolution and phylogenomic analysis of candidatus kinetoplastibacterium, the betaproteobacterial endosymbionts of strigomonas and angomonas.</title>
        <authorList>
            <person name="Alves J.M."/>
            <person name="Serrano M.G."/>
            <person name="Maia da Silva F."/>
            <person name="Voegtly L.J."/>
            <person name="Matveyev A.V."/>
            <person name="Teixeira M.M."/>
            <person name="Camargo E.P."/>
            <person name="Buck G.A."/>
        </authorList>
    </citation>
    <scope>NUCLEOTIDE SEQUENCE [LARGE SCALE GENOMIC DNA]</scope>
    <source>
        <strain evidence="6 7">TCC012E</strain>
    </source>
</reference>
<dbReference type="Pfam" id="PF13489">
    <property type="entry name" value="Methyltransf_23"/>
    <property type="match status" value="1"/>
</dbReference>
<feature type="binding site" evidence="5">
    <location>
        <position position="44"/>
    </location>
    <ligand>
        <name>S-adenosyl-L-methionine</name>
        <dbReference type="ChEBI" id="CHEBI:59789"/>
    </ligand>
</feature>
<dbReference type="InterPro" id="IPR010233">
    <property type="entry name" value="UbiG_MeTrfase"/>
</dbReference>
<dbReference type="KEGG" id="kbt:BCUE_0695"/>
<dbReference type="HAMAP" id="MF_00472">
    <property type="entry name" value="UbiG"/>
    <property type="match status" value="1"/>
</dbReference>
<dbReference type="GO" id="GO:0032259">
    <property type="term" value="P:methylation"/>
    <property type="evidence" value="ECO:0007669"/>
    <property type="project" value="UniProtKB-KW"/>
</dbReference>
<keyword evidence="1 5" id="KW-0489">Methyltransferase</keyword>
<evidence type="ECO:0000256" key="1">
    <source>
        <dbReference type="ARBA" id="ARBA00022603"/>
    </source>
</evidence>
<comment type="catalytic activity">
    <reaction evidence="5">
        <text>a 3-demethylubiquinol + S-adenosyl-L-methionine = a ubiquinol + S-adenosyl-L-homocysteine + H(+)</text>
        <dbReference type="Rhea" id="RHEA:44380"/>
        <dbReference type="Rhea" id="RHEA-COMP:9566"/>
        <dbReference type="Rhea" id="RHEA-COMP:10914"/>
        <dbReference type="ChEBI" id="CHEBI:15378"/>
        <dbReference type="ChEBI" id="CHEBI:17976"/>
        <dbReference type="ChEBI" id="CHEBI:57856"/>
        <dbReference type="ChEBI" id="CHEBI:59789"/>
        <dbReference type="ChEBI" id="CHEBI:84422"/>
        <dbReference type="EC" id="2.1.1.64"/>
    </reaction>
</comment>
<feature type="binding site" evidence="5">
    <location>
        <position position="129"/>
    </location>
    <ligand>
        <name>S-adenosyl-L-methionine</name>
        <dbReference type="ChEBI" id="CHEBI:59789"/>
    </ligand>
</feature>
<comment type="similarity">
    <text evidence="5">Belongs to the methyltransferase superfamily. UbiG/COQ3 family.</text>
</comment>
<dbReference type="CDD" id="cd02440">
    <property type="entry name" value="AdoMet_MTases"/>
    <property type="match status" value="1"/>
</dbReference>
<organism evidence="6 7">
    <name type="scientific">Candidatus Kinetoplastidibacterium blastocrithidiae TCC012E</name>
    <dbReference type="NCBI Taxonomy" id="1208922"/>
    <lineage>
        <taxon>Bacteria</taxon>
        <taxon>Pseudomonadati</taxon>
        <taxon>Pseudomonadota</taxon>
        <taxon>Betaproteobacteria</taxon>
        <taxon>Candidatus Kinetoplastidibacterium</taxon>
    </lineage>
</organism>